<evidence type="ECO:0000256" key="1">
    <source>
        <dbReference type="ARBA" id="ARBA00009861"/>
    </source>
</evidence>
<dbReference type="EMBL" id="CM003533">
    <property type="protein sequence ID" value="RCV31160.1"/>
    <property type="molecule type" value="Genomic_DNA"/>
</dbReference>
<feature type="compositionally biased region" description="Basic and acidic residues" evidence="2">
    <location>
        <begin position="1"/>
        <end position="23"/>
    </location>
</feature>
<dbReference type="PANTHER" id="PTHR31147">
    <property type="entry name" value="ACYL TRANSFERASE 4"/>
    <property type="match status" value="1"/>
</dbReference>
<evidence type="ECO:0000256" key="2">
    <source>
        <dbReference type="SAM" id="MobiDB-lite"/>
    </source>
</evidence>
<dbReference type="GO" id="GO:0016747">
    <property type="term" value="F:acyltransferase activity, transferring groups other than amino-acyl groups"/>
    <property type="evidence" value="ECO:0007669"/>
    <property type="project" value="UniProtKB-ARBA"/>
</dbReference>
<dbReference type="PANTHER" id="PTHR31147:SF8">
    <property type="entry name" value="OS04G0194466 PROTEIN"/>
    <property type="match status" value="1"/>
</dbReference>
<comment type="similarity">
    <text evidence="1">Belongs to the plant acyltransferase family.</text>
</comment>
<proteinExistence type="inferred from homology"/>
<reference evidence="3" key="1">
    <citation type="journal article" date="2012" name="Nat. Biotechnol.">
        <title>Reference genome sequence of the model plant Setaria.</title>
        <authorList>
            <person name="Bennetzen J.L."/>
            <person name="Schmutz J."/>
            <person name="Wang H."/>
            <person name="Percifield R."/>
            <person name="Hawkins J."/>
            <person name="Pontaroli A.C."/>
            <person name="Estep M."/>
            <person name="Feng L."/>
            <person name="Vaughn J.N."/>
            <person name="Grimwood J."/>
            <person name="Jenkins J."/>
            <person name="Barry K."/>
            <person name="Lindquist E."/>
            <person name="Hellsten U."/>
            <person name="Deshpande S."/>
            <person name="Wang X."/>
            <person name="Wu X."/>
            <person name="Mitros T."/>
            <person name="Triplett J."/>
            <person name="Yang X."/>
            <person name="Ye C.Y."/>
            <person name="Mauro-Herrera M."/>
            <person name="Wang L."/>
            <person name="Li P."/>
            <person name="Sharma M."/>
            <person name="Sharma R."/>
            <person name="Ronald P.C."/>
            <person name="Panaud O."/>
            <person name="Kellogg E.A."/>
            <person name="Brutnell T.P."/>
            <person name="Doust A.N."/>
            <person name="Tuskan G.A."/>
            <person name="Rokhsar D."/>
            <person name="Devos K.M."/>
        </authorList>
    </citation>
    <scope>NUCLEOTIDE SEQUENCE [LARGE SCALE GENOMIC DNA]</scope>
    <source>
        <strain evidence="3">Yugu1</strain>
    </source>
</reference>
<dbReference type="InterPro" id="IPR050898">
    <property type="entry name" value="Plant_acyltransferase"/>
</dbReference>
<reference evidence="3" key="2">
    <citation type="submission" date="2015-07" db="EMBL/GenBank/DDBJ databases">
        <authorList>
            <person name="Noorani M."/>
        </authorList>
    </citation>
    <scope>NUCLEOTIDE SEQUENCE</scope>
    <source>
        <strain evidence="3">Yugu1</strain>
    </source>
</reference>
<dbReference type="STRING" id="4555.A0A368RNH8"/>
<dbReference type="InterPro" id="IPR023213">
    <property type="entry name" value="CAT-like_dom_sf"/>
</dbReference>
<evidence type="ECO:0000313" key="3">
    <source>
        <dbReference type="EMBL" id="RCV31160.1"/>
    </source>
</evidence>
<dbReference type="Gene3D" id="3.30.559.10">
    <property type="entry name" value="Chloramphenicol acetyltransferase-like domain"/>
    <property type="match status" value="2"/>
</dbReference>
<dbReference type="Pfam" id="PF02458">
    <property type="entry name" value="Transferase"/>
    <property type="match status" value="1"/>
</dbReference>
<sequence>MAAAPKREPELGKRWGNGLRRDEEEFGNAPLTGGWIRVVTDPKPSSWWNSSSRWPAGPSALDLAGGRTDTDCGIKKMPPGFTEAWSMTTHSRCLFNLQTSILMSMEPSMLGCHSSYVAATFSRARTRFSLASLCSALLLLHLLLLELVDDDLCLRIHGAMSSLKAREVLVTQFSRGGFVVGVTWNHSVADGAEMAQFLQAAGELAVGMSSPSISSDRWDNSLPIILPPSMVARPRSRLAMSSSTDRIKAEFCDHRFGNGRACTAFKAIATVLWRCRTRATTAITDGDPDSLTLLSFAVNLCKLRVMAASGVVASAGIVDLVDMIKSAKEEIPDRFKKDEDDRDQKLQPSIDQQIVKDRYNTLMMSSWRNVGFERADFGGGTPARVMCHLRRRWGFPICVINPPWKGKDGHDYF</sequence>
<protein>
    <submittedName>
        <fullName evidence="3">Uncharacterized protein</fullName>
    </submittedName>
</protein>
<dbReference type="AlphaFoldDB" id="A0A368RNH8"/>
<gene>
    <name evidence="3" type="ORF">SETIT_6G154800v2</name>
</gene>
<organism evidence="3">
    <name type="scientific">Setaria italica</name>
    <name type="common">Foxtail millet</name>
    <name type="synonym">Panicum italicum</name>
    <dbReference type="NCBI Taxonomy" id="4555"/>
    <lineage>
        <taxon>Eukaryota</taxon>
        <taxon>Viridiplantae</taxon>
        <taxon>Streptophyta</taxon>
        <taxon>Embryophyta</taxon>
        <taxon>Tracheophyta</taxon>
        <taxon>Spermatophyta</taxon>
        <taxon>Magnoliopsida</taxon>
        <taxon>Liliopsida</taxon>
        <taxon>Poales</taxon>
        <taxon>Poaceae</taxon>
        <taxon>PACMAD clade</taxon>
        <taxon>Panicoideae</taxon>
        <taxon>Panicodae</taxon>
        <taxon>Paniceae</taxon>
        <taxon>Cenchrinae</taxon>
        <taxon>Setaria</taxon>
    </lineage>
</organism>
<name>A0A368RNH8_SETIT</name>
<feature type="region of interest" description="Disordered" evidence="2">
    <location>
        <begin position="1"/>
        <end position="28"/>
    </location>
</feature>
<dbReference type="OrthoDB" id="671439at2759"/>
<accession>A0A368RNH8</accession>